<feature type="region of interest" description="Disordered" evidence="1">
    <location>
        <begin position="74"/>
        <end position="119"/>
    </location>
</feature>
<comment type="caution">
    <text evidence="3">The sequence shown here is derived from an EMBL/GenBank/DDBJ whole genome shotgun (WGS) entry which is preliminary data.</text>
</comment>
<name>A0A9P6HIL3_9AGAM</name>
<feature type="compositionally biased region" description="Pro residues" evidence="1">
    <location>
        <begin position="339"/>
        <end position="352"/>
    </location>
</feature>
<keyword evidence="2" id="KW-1133">Transmembrane helix</keyword>
<organism evidence="3 4">
    <name type="scientific">Thelephora terrestris</name>
    <dbReference type="NCBI Taxonomy" id="56493"/>
    <lineage>
        <taxon>Eukaryota</taxon>
        <taxon>Fungi</taxon>
        <taxon>Dikarya</taxon>
        <taxon>Basidiomycota</taxon>
        <taxon>Agaricomycotina</taxon>
        <taxon>Agaricomycetes</taxon>
        <taxon>Thelephorales</taxon>
        <taxon>Thelephoraceae</taxon>
        <taxon>Thelephora</taxon>
    </lineage>
</organism>
<dbReference type="OrthoDB" id="2756128at2759"/>
<keyword evidence="2" id="KW-0472">Membrane</keyword>
<feature type="region of interest" description="Disordered" evidence="1">
    <location>
        <begin position="498"/>
        <end position="575"/>
    </location>
</feature>
<feature type="region of interest" description="Disordered" evidence="1">
    <location>
        <begin position="381"/>
        <end position="403"/>
    </location>
</feature>
<feature type="region of interest" description="Disordered" evidence="1">
    <location>
        <begin position="258"/>
        <end position="355"/>
    </location>
</feature>
<reference evidence="3" key="1">
    <citation type="journal article" date="2020" name="Nat. Commun.">
        <title>Large-scale genome sequencing of mycorrhizal fungi provides insights into the early evolution of symbiotic traits.</title>
        <authorList>
            <person name="Miyauchi S."/>
            <person name="Kiss E."/>
            <person name="Kuo A."/>
            <person name="Drula E."/>
            <person name="Kohler A."/>
            <person name="Sanchez-Garcia M."/>
            <person name="Morin E."/>
            <person name="Andreopoulos B."/>
            <person name="Barry K.W."/>
            <person name="Bonito G."/>
            <person name="Buee M."/>
            <person name="Carver A."/>
            <person name="Chen C."/>
            <person name="Cichocki N."/>
            <person name="Clum A."/>
            <person name="Culley D."/>
            <person name="Crous P.W."/>
            <person name="Fauchery L."/>
            <person name="Girlanda M."/>
            <person name="Hayes R.D."/>
            <person name="Keri Z."/>
            <person name="LaButti K."/>
            <person name="Lipzen A."/>
            <person name="Lombard V."/>
            <person name="Magnuson J."/>
            <person name="Maillard F."/>
            <person name="Murat C."/>
            <person name="Nolan M."/>
            <person name="Ohm R.A."/>
            <person name="Pangilinan J."/>
            <person name="Pereira M.F."/>
            <person name="Perotto S."/>
            <person name="Peter M."/>
            <person name="Pfister S."/>
            <person name="Riley R."/>
            <person name="Sitrit Y."/>
            <person name="Stielow J.B."/>
            <person name="Szollosi G."/>
            <person name="Zifcakova L."/>
            <person name="Stursova M."/>
            <person name="Spatafora J.W."/>
            <person name="Tedersoo L."/>
            <person name="Vaario L.M."/>
            <person name="Yamada A."/>
            <person name="Yan M."/>
            <person name="Wang P."/>
            <person name="Xu J."/>
            <person name="Bruns T."/>
            <person name="Baldrian P."/>
            <person name="Vilgalys R."/>
            <person name="Dunand C."/>
            <person name="Henrissat B."/>
            <person name="Grigoriev I.V."/>
            <person name="Hibbett D."/>
            <person name="Nagy L.G."/>
            <person name="Martin F.M."/>
        </authorList>
    </citation>
    <scope>NUCLEOTIDE SEQUENCE</scope>
    <source>
        <strain evidence="3">UH-Tt-Lm1</strain>
    </source>
</reference>
<feature type="compositionally biased region" description="Low complexity" evidence="1">
    <location>
        <begin position="392"/>
        <end position="403"/>
    </location>
</feature>
<dbReference type="EMBL" id="WIUZ02000005">
    <property type="protein sequence ID" value="KAF9786775.1"/>
    <property type="molecule type" value="Genomic_DNA"/>
</dbReference>
<proteinExistence type="predicted"/>
<feature type="compositionally biased region" description="Low complexity" evidence="1">
    <location>
        <begin position="269"/>
        <end position="326"/>
    </location>
</feature>
<dbReference type="Proteomes" id="UP000736335">
    <property type="component" value="Unassembled WGS sequence"/>
</dbReference>
<reference evidence="3" key="2">
    <citation type="submission" date="2020-11" db="EMBL/GenBank/DDBJ databases">
        <authorList>
            <consortium name="DOE Joint Genome Institute"/>
            <person name="Kuo A."/>
            <person name="Miyauchi S."/>
            <person name="Kiss E."/>
            <person name="Drula E."/>
            <person name="Kohler A."/>
            <person name="Sanchez-Garcia M."/>
            <person name="Andreopoulos B."/>
            <person name="Barry K.W."/>
            <person name="Bonito G."/>
            <person name="Buee M."/>
            <person name="Carver A."/>
            <person name="Chen C."/>
            <person name="Cichocki N."/>
            <person name="Clum A."/>
            <person name="Culley D."/>
            <person name="Crous P.W."/>
            <person name="Fauchery L."/>
            <person name="Girlanda M."/>
            <person name="Hayes R."/>
            <person name="Keri Z."/>
            <person name="Labutti K."/>
            <person name="Lipzen A."/>
            <person name="Lombard V."/>
            <person name="Magnuson J."/>
            <person name="Maillard F."/>
            <person name="Morin E."/>
            <person name="Murat C."/>
            <person name="Nolan M."/>
            <person name="Ohm R."/>
            <person name="Pangilinan J."/>
            <person name="Pereira M."/>
            <person name="Perotto S."/>
            <person name="Peter M."/>
            <person name="Riley R."/>
            <person name="Sitrit Y."/>
            <person name="Stielow B."/>
            <person name="Szollosi G."/>
            <person name="Zifcakova L."/>
            <person name="Stursova M."/>
            <person name="Spatafora J.W."/>
            <person name="Tedersoo L."/>
            <person name="Vaario L.-M."/>
            <person name="Yamada A."/>
            <person name="Yan M."/>
            <person name="Wang P."/>
            <person name="Xu J."/>
            <person name="Bruns T."/>
            <person name="Baldrian P."/>
            <person name="Vilgalys R."/>
            <person name="Henrissat B."/>
            <person name="Grigoriev I.V."/>
            <person name="Hibbett D."/>
            <person name="Nagy L.G."/>
            <person name="Martin F.M."/>
        </authorList>
    </citation>
    <scope>NUCLEOTIDE SEQUENCE</scope>
    <source>
        <strain evidence="3">UH-Tt-Lm1</strain>
    </source>
</reference>
<protein>
    <submittedName>
        <fullName evidence="3">Uncharacterized protein</fullName>
    </submittedName>
</protein>
<feature type="transmembrane region" description="Helical" evidence="2">
    <location>
        <begin position="186"/>
        <end position="208"/>
    </location>
</feature>
<accession>A0A9P6HIL3</accession>
<feature type="region of interest" description="Disordered" evidence="1">
    <location>
        <begin position="150"/>
        <end position="176"/>
    </location>
</feature>
<evidence type="ECO:0000313" key="4">
    <source>
        <dbReference type="Proteomes" id="UP000736335"/>
    </source>
</evidence>
<evidence type="ECO:0000256" key="2">
    <source>
        <dbReference type="SAM" id="Phobius"/>
    </source>
</evidence>
<dbReference type="AlphaFoldDB" id="A0A9P6HIL3"/>
<gene>
    <name evidence="3" type="ORF">BJ322DRAFT_674773</name>
</gene>
<evidence type="ECO:0000313" key="3">
    <source>
        <dbReference type="EMBL" id="KAF9786775.1"/>
    </source>
</evidence>
<feature type="compositionally biased region" description="Pro residues" evidence="1">
    <location>
        <begin position="75"/>
        <end position="90"/>
    </location>
</feature>
<sequence>MAKRKSIIPRPLSMRLLRNLSAKSRTPTPSSALLALLASLAGSVNTFPVACHELDAPPPSFLCPSLLPRAEFPGLPVPPQTPPPSSPVPGPSRVVHTDYPSPTPEGHAPRELAPGYTQGTDGRWRKLSTWSLYGSTICVCHDASNTAATQPMDDLASTPTPPPPNETDLLPPGWTRMSDNDSARTILILAFSLVLAALIAVFIFFLIWRRNHKQREKIDLEKKLVKKKGSQQDVDTEKEHRTKVKLWARATTRWKENIRHSARRRRNARLSNTSLHASNNSVFSSSRTNSSTHSSPRSTPASLPPSRASSPTPTPSTTRSVRSSSSRTDHERQNIHVQPPSPSPPSPPPLPPAYQRRSRLSVDVPSVKNIAQLSSGSSLYGSHLSHVDSHSSESPPSSPLEGEMSLSNLHIAHVATDEKAVLQQIEDMGSQPPPEPGSSDVYGSAPILYEDDIQSLKYGDLPELEPSSVGFPLPPTLVSSSKGKAAALEYYDYDDLSVESYPQPSAPPFGADDVILPSAPPEGEAQPLPSAPPEIADPDDGPTADAGLLGEMGGRSVDPGRLGPSRTEPLPQYQP</sequence>
<keyword evidence="2" id="KW-0812">Transmembrane</keyword>
<keyword evidence="4" id="KW-1185">Reference proteome</keyword>
<evidence type="ECO:0000256" key="1">
    <source>
        <dbReference type="SAM" id="MobiDB-lite"/>
    </source>
</evidence>